<dbReference type="Pfam" id="PF01638">
    <property type="entry name" value="HxlR"/>
    <property type="match status" value="1"/>
</dbReference>
<dbReference type="EMBL" id="CAEZSR010000184">
    <property type="protein sequence ID" value="CAB4585515.1"/>
    <property type="molecule type" value="Genomic_DNA"/>
</dbReference>
<dbReference type="PANTHER" id="PTHR33204:SF37">
    <property type="entry name" value="HTH-TYPE TRANSCRIPTIONAL REGULATOR YODB"/>
    <property type="match status" value="1"/>
</dbReference>
<accession>A0A6J6FDN0</accession>
<evidence type="ECO:0000256" key="3">
    <source>
        <dbReference type="ARBA" id="ARBA00023163"/>
    </source>
</evidence>
<dbReference type="AlphaFoldDB" id="A0A6J6FDN0"/>
<reference evidence="5" key="1">
    <citation type="submission" date="2020-05" db="EMBL/GenBank/DDBJ databases">
        <authorList>
            <person name="Chiriac C."/>
            <person name="Salcher M."/>
            <person name="Ghai R."/>
            <person name="Kavagutti S V."/>
        </authorList>
    </citation>
    <scope>NUCLEOTIDE SEQUENCE</scope>
</reference>
<name>A0A6J6FDN0_9ZZZZ</name>
<evidence type="ECO:0000256" key="1">
    <source>
        <dbReference type="ARBA" id="ARBA00023015"/>
    </source>
</evidence>
<keyword evidence="2" id="KW-0238">DNA-binding</keyword>
<sequence>MTDRSAPRPGRAVRGSTTGRPLMAAMDLLGRRWALRLLWELRSGPLGARALLARCDGLSSSVLYERLRDLVDAALVVQDDDGRYELTDVGRELGTALQPLDAWARRWSRELDG</sequence>
<dbReference type="InterPro" id="IPR036390">
    <property type="entry name" value="WH_DNA-bd_sf"/>
</dbReference>
<proteinExistence type="predicted"/>
<dbReference type="CDD" id="cd00090">
    <property type="entry name" value="HTH_ARSR"/>
    <property type="match status" value="1"/>
</dbReference>
<evidence type="ECO:0000313" key="5">
    <source>
        <dbReference type="EMBL" id="CAB4585515.1"/>
    </source>
</evidence>
<dbReference type="InterPro" id="IPR002577">
    <property type="entry name" value="HTH_HxlR"/>
</dbReference>
<dbReference type="InterPro" id="IPR036388">
    <property type="entry name" value="WH-like_DNA-bd_sf"/>
</dbReference>
<dbReference type="PROSITE" id="PS51118">
    <property type="entry name" value="HTH_HXLR"/>
    <property type="match status" value="1"/>
</dbReference>
<protein>
    <submittedName>
        <fullName evidence="5">Unannotated protein</fullName>
    </submittedName>
</protein>
<gene>
    <name evidence="5" type="ORF">UFOPK1493_03380</name>
</gene>
<dbReference type="SUPFAM" id="SSF46785">
    <property type="entry name" value="Winged helix' DNA-binding domain"/>
    <property type="match status" value="1"/>
</dbReference>
<dbReference type="Gene3D" id="1.10.10.10">
    <property type="entry name" value="Winged helix-like DNA-binding domain superfamily/Winged helix DNA-binding domain"/>
    <property type="match status" value="1"/>
</dbReference>
<dbReference type="PANTHER" id="PTHR33204">
    <property type="entry name" value="TRANSCRIPTIONAL REGULATOR, MARR FAMILY"/>
    <property type="match status" value="1"/>
</dbReference>
<evidence type="ECO:0000256" key="2">
    <source>
        <dbReference type="ARBA" id="ARBA00023125"/>
    </source>
</evidence>
<keyword evidence="3" id="KW-0804">Transcription</keyword>
<feature type="domain" description="HTH hxlR-type" evidence="4">
    <location>
        <begin position="20"/>
        <end position="112"/>
    </location>
</feature>
<organism evidence="5">
    <name type="scientific">freshwater metagenome</name>
    <dbReference type="NCBI Taxonomy" id="449393"/>
    <lineage>
        <taxon>unclassified sequences</taxon>
        <taxon>metagenomes</taxon>
        <taxon>ecological metagenomes</taxon>
    </lineage>
</organism>
<dbReference type="InterPro" id="IPR011991">
    <property type="entry name" value="ArsR-like_HTH"/>
</dbReference>
<keyword evidence="1" id="KW-0805">Transcription regulation</keyword>
<evidence type="ECO:0000259" key="4">
    <source>
        <dbReference type="PROSITE" id="PS51118"/>
    </source>
</evidence>
<dbReference type="GO" id="GO:0003677">
    <property type="term" value="F:DNA binding"/>
    <property type="evidence" value="ECO:0007669"/>
    <property type="project" value="UniProtKB-KW"/>
</dbReference>